<reference evidence="2 3" key="1">
    <citation type="submission" date="2022-12" db="EMBL/GenBank/DDBJ databases">
        <title>Draft genome sequence of Paenibacillus sp. dW9.</title>
        <authorList>
            <person name="Choi E.-W."/>
            <person name="Kim D.-U."/>
        </authorList>
    </citation>
    <scope>NUCLEOTIDE SEQUENCE [LARGE SCALE GENOMIC DNA]</scope>
    <source>
        <strain evidence="3">dW9</strain>
    </source>
</reference>
<gene>
    <name evidence="2" type="ORF">O9H85_09480</name>
</gene>
<proteinExistence type="predicted"/>
<evidence type="ECO:0000313" key="2">
    <source>
        <dbReference type="EMBL" id="MCZ8512640.1"/>
    </source>
</evidence>
<dbReference type="Proteomes" id="UP001527882">
    <property type="component" value="Unassembled WGS sequence"/>
</dbReference>
<keyword evidence="3" id="KW-1185">Reference proteome</keyword>
<feature type="compositionally biased region" description="Basic and acidic residues" evidence="1">
    <location>
        <begin position="15"/>
        <end position="24"/>
    </location>
</feature>
<protein>
    <submittedName>
        <fullName evidence="2">Uncharacterized protein</fullName>
    </submittedName>
</protein>
<evidence type="ECO:0000313" key="3">
    <source>
        <dbReference type="Proteomes" id="UP001527882"/>
    </source>
</evidence>
<name>A0ABT4Q6Y7_9BACL</name>
<dbReference type="RefSeq" id="WP_269881087.1">
    <property type="nucleotide sequence ID" value="NZ_JAQAGZ010000005.1"/>
</dbReference>
<dbReference type="EMBL" id="JAQAGZ010000005">
    <property type="protein sequence ID" value="MCZ8512640.1"/>
    <property type="molecule type" value="Genomic_DNA"/>
</dbReference>
<sequence length="70" mass="7504">MVRSPSQVAGTDGTVRGDWREVNRSGKPGFGWHSLIHYMLSQFRLEAVPEGTSGENFTASCGTGLGHGEP</sequence>
<accession>A0ABT4Q6Y7</accession>
<organism evidence="2 3">
    <name type="scientific">Paenibacillus gyeongsangnamensis</name>
    <dbReference type="NCBI Taxonomy" id="3388067"/>
    <lineage>
        <taxon>Bacteria</taxon>
        <taxon>Bacillati</taxon>
        <taxon>Bacillota</taxon>
        <taxon>Bacilli</taxon>
        <taxon>Bacillales</taxon>
        <taxon>Paenibacillaceae</taxon>
        <taxon>Paenibacillus</taxon>
    </lineage>
</organism>
<comment type="caution">
    <text evidence="2">The sequence shown here is derived from an EMBL/GenBank/DDBJ whole genome shotgun (WGS) entry which is preliminary data.</text>
</comment>
<feature type="region of interest" description="Disordered" evidence="1">
    <location>
        <begin position="1"/>
        <end position="25"/>
    </location>
</feature>
<evidence type="ECO:0000256" key="1">
    <source>
        <dbReference type="SAM" id="MobiDB-lite"/>
    </source>
</evidence>